<evidence type="ECO:0000313" key="3">
    <source>
        <dbReference type="Proteomes" id="UP000198820"/>
    </source>
</evidence>
<dbReference type="Proteomes" id="UP000198820">
    <property type="component" value="Unassembled WGS sequence"/>
</dbReference>
<keyword evidence="3" id="KW-1185">Reference proteome</keyword>
<feature type="transmembrane region" description="Helical" evidence="1">
    <location>
        <begin position="45"/>
        <end position="66"/>
    </location>
</feature>
<reference evidence="2 3" key="1">
    <citation type="submission" date="2016-10" db="EMBL/GenBank/DDBJ databases">
        <authorList>
            <person name="de Groot N.N."/>
        </authorList>
    </citation>
    <scope>NUCLEOTIDE SEQUENCE [LARGE SCALE GENOMIC DNA]</scope>
    <source>
        <strain evidence="2 3">DSM 23581</strain>
    </source>
</reference>
<dbReference type="AlphaFoldDB" id="A0A1H4E8W5"/>
<keyword evidence="1" id="KW-1133">Transmembrane helix</keyword>
<organism evidence="2 3">
    <name type="scientific">Psychroflexus halocasei</name>
    <dbReference type="NCBI Taxonomy" id="908615"/>
    <lineage>
        <taxon>Bacteria</taxon>
        <taxon>Pseudomonadati</taxon>
        <taxon>Bacteroidota</taxon>
        <taxon>Flavobacteriia</taxon>
        <taxon>Flavobacteriales</taxon>
        <taxon>Flavobacteriaceae</taxon>
        <taxon>Psychroflexus</taxon>
    </lineage>
</organism>
<sequence length="161" mass="19082">MRDRCQIFQKNKIKNIQLKSFANGELNLKKNSIEFNDKSSRTGKWLFKLLPFLFLFLGIRLIYSGITNEHNIQIFLELLSGILFLLIPLGLFYGTNFKWTNRKKISIDEIDNVKIKKIFGNIFVDFKLKDNSTRRVYNIKDLADWIVIRNYLTERKVNCPN</sequence>
<name>A0A1H4E8W5_9FLAO</name>
<accession>A0A1H4E8W5</accession>
<keyword evidence="1" id="KW-0812">Transmembrane</keyword>
<proteinExistence type="predicted"/>
<gene>
    <name evidence="2" type="ORF">SAMN05421540_1352</name>
</gene>
<keyword evidence="1" id="KW-0472">Membrane</keyword>
<dbReference type="EMBL" id="FNQF01000035">
    <property type="protein sequence ID" value="SEA81501.1"/>
    <property type="molecule type" value="Genomic_DNA"/>
</dbReference>
<feature type="transmembrane region" description="Helical" evidence="1">
    <location>
        <begin position="72"/>
        <end position="94"/>
    </location>
</feature>
<evidence type="ECO:0000313" key="2">
    <source>
        <dbReference type="EMBL" id="SEA81501.1"/>
    </source>
</evidence>
<evidence type="ECO:0000256" key="1">
    <source>
        <dbReference type="SAM" id="Phobius"/>
    </source>
</evidence>
<protein>
    <submittedName>
        <fullName evidence="2">Uncharacterized protein</fullName>
    </submittedName>
</protein>